<dbReference type="InterPro" id="IPR021840">
    <property type="entry name" value="DUF3433"/>
</dbReference>
<dbReference type="PANTHER" id="PTHR37544:SF3">
    <property type="entry name" value="SPRAY"/>
    <property type="match status" value="1"/>
</dbReference>
<dbReference type="Proteomes" id="UP001562354">
    <property type="component" value="Unassembled WGS sequence"/>
</dbReference>
<keyword evidence="2" id="KW-1133">Transmembrane helix</keyword>
<evidence type="ECO:0000256" key="2">
    <source>
        <dbReference type="SAM" id="Phobius"/>
    </source>
</evidence>
<keyword evidence="4" id="KW-1185">Reference proteome</keyword>
<dbReference type="RefSeq" id="XP_069199159.1">
    <property type="nucleotide sequence ID" value="XM_069342652.1"/>
</dbReference>
<evidence type="ECO:0000256" key="1">
    <source>
        <dbReference type="SAM" id="MobiDB-lite"/>
    </source>
</evidence>
<keyword evidence="2" id="KW-0812">Transmembrane</keyword>
<evidence type="ECO:0000313" key="3">
    <source>
        <dbReference type="EMBL" id="KAL1302883.1"/>
    </source>
</evidence>
<feature type="transmembrane region" description="Helical" evidence="2">
    <location>
        <begin position="257"/>
        <end position="279"/>
    </location>
</feature>
<dbReference type="EMBL" id="JBFMKM010000012">
    <property type="protein sequence ID" value="KAL1302883.1"/>
    <property type="molecule type" value="Genomic_DNA"/>
</dbReference>
<keyword evidence="2" id="KW-0472">Membrane</keyword>
<gene>
    <name evidence="3" type="ORF">AAFC00_003210</name>
</gene>
<feature type="transmembrane region" description="Helical" evidence="2">
    <location>
        <begin position="739"/>
        <end position="758"/>
    </location>
</feature>
<organism evidence="3 4">
    <name type="scientific">Neodothiora populina</name>
    <dbReference type="NCBI Taxonomy" id="2781224"/>
    <lineage>
        <taxon>Eukaryota</taxon>
        <taxon>Fungi</taxon>
        <taxon>Dikarya</taxon>
        <taxon>Ascomycota</taxon>
        <taxon>Pezizomycotina</taxon>
        <taxon>Dothideomycetes</taxon>
        <taxon>Dothideomycetidae</taxon>
        <taxon>Dothideales</taxon>
        <taxon>Dothioraceae</taxon>
        <taxon>Neodothiora</taxon>
    </lineage>
</organism>
<dbReference type="Pfam" id="PF11915">
    <property type="entry name" value="DUF3433"/>
    <property type="match status" value="1"/>
</dbReference>
<comment type="caution">
    <text evidence="3">The sequence shown here is derived from an EMBL/GenBank/DDBJ whole genome shotgun (WGS) entry which is preliminary data.</text>
</comment>
<sequence length="850" mass="94317">MSVTQVTPLGAKQPLPADLFNITNFEWSMSDGSEKFQNRGAYPPFSDWPDASRRVEYLDLASYYGDYIPALTGFAIAAYQRPAKDYMDADLLRKSYQAAYRLLFARRLADVLSPDLDHSDNRNVTRTYQIQAVTLVPAFVYTVEALIGITALFACVLLIFSYTTGSNLQSDPASIASQMALIADDSTFRRYIGRYDQASADDVKEAFADSRFSLNKHTGSEQDQPYGLKSLTHPSGERSVPRKIVPADRLLPKEYRWFSGLSFLLTQIGVVVTLSWVFTRANAINGLPLPSSSVLVNQLVKNYIPMAVAACFEPIWVMLNRLSCMLQPYEQLRNGRSHPRSSLNIDYSSLPSQAVVGRAVRAGHLSLAIICTMALLANVLSITFNSIFVEDVVETKKATTFEQRLSFPINGSSIGVDMYYPGTEQAYKPYFDPFFMAMSNLTAGTPRPKWADESFFYLPFQHQALSESNTIQQAVTHAIGSSLSCVPLTHSGGSNYSYNYEHAQSISFNASILFPASKHQCFTTTTSQIIRDNPHGRAALEVFMFNSGHADDTTSSSNEACANILIAGWIRTTDASVMHNTKDGLSEEMWLACKPTMTVTSRKATVDLSGILLNSVPVNDTSDSIASMFQPSSTALVASVHRVLGQFDAHIRPTWHNDTYPSDFLNYLMTKTRNSSDFLNPALPPPSFEEVAPALSAINASLFAIILATNLEDILQPVQHTVQGFSISPESRLFVSRSMYIVSTTILGLYIVSTILVYTRRPWRILPRLPTNLANQVAYFAASHAVDELSGTALMTETNRVAHIESMGNKYGYGRFLGIDSGRLHVGIEREPLVQRLRRSDLREEQALFQ</sequence>
<feature type="transmembrane region" description="Helical" evidence="2">
    <location>
        <begin position="138"/>
        <end position="160"/>
    </location>
</feature>
<name>A0ABR3P9N9_9PEZI</name>
<dbReference type="GeneID" id="95976912"/>
<dbReference type="PANTHER" id="PTHR37544">
    <property type="entry name" value="SPRAY-RELATED"/>
    <property type="match status" value="1"/>
</dbReference>
<proteinExistence type="predicted"/>
<reference evidence="3 4" key="1">
    <citation type="submission" date="2024-07" db="EMBL/GenBank/DDBJ databases">
        <title>Draft sequence of the Neodothiora populina.</title>
        <authorList>
            <person name="Drown D.D."/>
            <person name="Schuette U.S."/>
            <person name="Buechlein A.B."/>
            <person name="Rusch D.R."/>
            <person name="Winton L.W."/>
            <person name="Adams G.A."/>
        </authorList>
    </citation>
    <scope>NUCLEOTIDE SEQUENCE [LARGE SCALE GENOMIC DNA]</scope>
    <source>
        <strain evidence="3 4">CPC 39397</strain>
    </source>
</reference>
<feature type="region of interest" description="Disordered" evidence="1">
    <location>
        <begin position="216"/>
        <end position="239"/>
    </location>
</feature>
<accession>A0ABR3P9N9</accession>
<evidence type="ECO:0000313" key="4">
    <source>
        <dbReference type="Proteomes" id="UP001562354"/>
    </source>
</evidence>
<protein>
    <submittedName>
        <fullName evidence="3">Uncharacterized protein</fullName>
    </submittedName>
</protein>